<dbReference type="Pfam" id="PF00176">
    <property type="entry name" value="SNF2-rel_dom"/>
    <property type="match status" value="1"/>
</dbReference>
<dbReference type="InterPro" id="IPR050628">
    <property type="entry name" value="SNF2_RAD54_helicase_TF"/>
</dbReference>
<dbReference type="AlphaFoldDB" id="A0A180G5X1"/>
<evidence type="ECO:0000256" key="3">
    <source>
        <dbReference type="ARBA" id="ARBA00022840"/>
    </source>
</evidence>
<dbReference type="Proteomes" id="UP000005240">
    <property type="component" value="Unassembled WGS sequence"/>
</dbReference>
<dbReference type="GO" id="GO:0016787">
    <property type="term" value="F:hydrolase activity"/>
    <property type="evidence" value="ECO:0007669"/>
    <property type="project" value="UniProtKB-KW"/>
</dbReference>
<keyword evidence="2" id="KW-0378">Hydrolase</keyword>
<dbReference type="PANTHER" id="PTHR45626:SF22">
    <property type="entry name" value="DNA REPAIR PROTEIN RAD5"/>
    <property type="match status" value="1"/>
</dbReference>
<keyword evidence="3" id="KW-0067">ATP-binding</keyword>
<dbReference type="InterPro" id="IPR038718">
    <property type="entry name" value="SNF2-like_sf"/>
</dbReference>
<dbReference type="InterPro" id="IPR000330">
    <property type="entry name" value="SNF2_N"/>
</dbReference>
<evidence type="ECO:0000256" key="2">
    <source>
        <dbReference type="ARBA" id="ARBA00022801"/>
    </source>
</evidence>
<dbReference type="GO" id="GO:0005524">
    <property type="term" value="F:ATP binding"/>
    <property type="evidence" value="ECO:0007669"/>
    <property type="project" value="UniProtKB-KW"/>
</dbReference>
<accession>A0A180G5X1</accession>
<dbReference type="STRING" id="630390.A0A180G5X1"/>
<sequence length="325" mass="35665">MKSVECLGIISSDCIMAEGLQDLIKYSSRTWALLQKGHKNIGVFTWPKAQAGHVAKPLSGVLRGLIIGPIGTVSTELHTFLNEDKHDLKPNKKLEPILMMDATLVASVTPAPSLRVVIMLFADTDHSAEILRIFWERNLQIEIVKGYCAKKCGGISHSTHLNVEQSPTAATTIYGCKTTLLPHQQEPLEFILQPESPELTILSKFKSGPANHSTQGSILADDMGLGKTLTSLALIATSKNEAEALANTNNKLAKATLVICPLSTLGNWEAEIHKHLDLNAVRYVVYHGEAQKKLNGPLLWTYNIVLTNYNTVSNQYESNSDVLFE</sequence>
<keyword evidence="7" id="KW-1185">Reference proteome</keyword>
<keyword evidence="1" id="KW-0547">Nucleotide-binding</keyword>
<dbReference type="PROSITE" id="PS51192">
    <property type="entry name" value="HELICASE_ATP_BIND_1"/>
    <property type="match status" value="1"/>
</dbReference>
<dbReference type="EMBL" id="ADAS02000230">
    <property type="protein sequence ID" value="OAV88000.1"/>
    <property type="molecule type" value="Genomic_DNA"/>
</dbReference>
<dbReference type="GO" id="GO:0008094">
    <property type="term" value="F:ATP-dependent activity, acting on DNA"/>
    <property type="evidence" value="ECO:0007669"/>
    <property type="project" value="TreeGrafter"/>
</dbReference>
<name>A0A180G5X1_PUCT1</name>
<dbReference type="Gene3D" id="3.40.50.10810">
    <property type="entry name" value="Tandem AAA-ATPase domain"/>
    <property type="match status" value="1"/>
</dbReference>
<evidence type="ECO:0000259" key="4">
    <source>
        <dbReference type="PROSITE" id="PS51192"/>
    </source>
</evidence>
<reference evidence="6" key="4">
    <citation type="submission" date="2025-05" db="UniProtKB">
        <authorList>
            <consortium name="EnsemblFungi"/>
        </authorList>
    </citation>
    <scope>IDENTIFICATION</scope>
    <source>
        <strain evidence="6">isolate 1-1 / race 1 (BBBD)</strain>
    </source>
</reference>
<dbReference type="VEuPathDB" id="FungiDB:PTTG_29198"/>
<evidence type="ECO:0000313" key="6">
    <source>
        <dbReference type="EnsemblFungi" id="PTTG_29198-t43_1-p1"/>
    </source>
</evidence>
<evidence type="ECO:0000313" key="5">
    <source>
        <dbReference type="EMBL" id="OAV88000.1"/>
    </source>
</evidence>
<dbReference type="GO" id="GO:0006281">
    <property type="term" value="P:DNA repair"/>
    <property type="evidence" value="ECO:0007669"/>
    <property type="project" value="TreeGrafter"/>
</dbReference>
<dbReference type="EnsemblFungi" id="PTTG_29198-t43_1">
    <property type="protein sequence ID" value="PTTG_29198-t43_1-p1"/>
    <property type="gene ID" value="PTTG_29198"/>
</dbReference>
<feature type="domain" description="Helicase ATP-binding" evidence="4">
    <location>
        <begin position="208"/>
        <end position="325"/>
    </location>
</feature>
<reference evidence="5" key="1">
    <citation type="submission" date="2009-11" db="EMBL/GenBank/DDBJ databases">
        <authorList>
            <consortium name="The Broad Institute Genome Sequencing Platform"/>
            <person name="Ward D."/>
            <person name="Feldgarden M."/>
            <person name="Earl A."/>
            <person name="Young S.K."/>
            <person name="Zeng Q."/>
            <person name="Koehrsen M."/>
            <person name="Alvarado L."/>
            <person name="Berlin A."/>
            <person name="Bochicchio J."/>
            <person name="Borenstein D."/>
            <person name="Chapman S.B."/>
            <person name="Chen Z."/>
            <person name="Engels R."/>
            <person name="Freedman E."/>
            <person name="Gellesch M."/>
            <person name="Goldberg J."/>
            <person name="Griggs A."/>
            <person name="Gujja S."/>
            <person name="Heilman E."/>
            <person name="Heiman D."/>
            <person name="Hepburn T."/>
            <person name="Howarth C."/>
            <person name="Jen D."/>
            <person name="Larson L."/>
            <person name="Lewis B."/>
            <person name="Mehta T."/>
            <person name="Park D."/>
            <person name="Pearson M."/>
            <person name="Roberts A."/>
            <person name="Saif S."/>
            <person name="Shea T."/>
            <person name="Shenoy N."/>
            <person name="Sisk P."/>
            <person name="Stolte C."/>
            <person name="Sykes S."/>
            <person name="Thomson T."/>
            <person name="Walk T."/>
            <person name="White J."/>
            <person name="Yandava C."/>
            <person name="Izard J."/>
            <person name="Baranova O.V."/>
            <person name="Blanton J.M."/>
            <person name="Tanner A.C."/>
            <person name="Dewhirst F.E."/>
            <person name="Haas B."/>
            <person name="Nusbaum C."/>
            <person name="Birren B."/>
        </authorList>
    </citation>
    <scope>NUCLEOTIDE SEQUENCE [LARGE SCALE GENOMIC DNA]</scope>
    <source>
        <strain evidence="5">1-1 BBBD Race 1</strain>
    </source>
</reference>
<reference evidence="5" key="2">
    <citation type="submission" date="2016-05" db="EMBL/GenBank/DDBJ databases">
        <title>Comparative analysis highlights variable genome content of wheat rusts and divergence of the mating loci.</title>
        <authorList>
            <person name="Cuomo C.A."/>
            <person name="Bakkeren G."/>
            <person name="Szabo L."/>
            <person name="Khalil H."/>
            <person name="Joly D."/>
            <person name="Goldberg J."/>
            <person name="Young S."/>
            <person name="Zeng Q."/>
            <person name="Fellers J."/>
        </authorList>
    </citation>
    <scope>NUCLEOTIDE SEQUENCE [LARGE SCALE GENOMIC DNA]</scope>
    <source>
        <strain evidence="5">1-1 BBBD Race 1</strain>
    </source>
</reference>
<gene>
    <name evidence="5" type="ORF">PTTG_29198</name>
</gene>
<dbReference type="InterPro" id="IPR027417">
    <property type="entry name" value="P-loop_NTPase"/>
</dbReference>
<dbReference type="InterPro" id="IPR014001">
    <property type="entry name" value="Helicase_ATP-bd"/>
</dbReference>
<evidence type="ECO:0000313" key="7">
    <source>
        <dbReference type="Proteomes" id="UP000005240"/>
    </source>
</evidence>
<dbReference type="GO" id="GO:0005634">
    <property type="term" value="C:nucleus"/>
    <property type="evidence" value="ECO:0007669"/>
    <property type="project" value="TreeGrafter"/>
</dbReference>
<dbReference type="OrthoDB" id="2757769at2759"/>
<organism evidence="5">
    <name type="scientific">Puccinia triticina (isolate 1-1 / race 1 (BBBD))</name>
    <name type="common">Brown leaf rust fungus</name>
    <dbReference type="NCBI Taxonomy" id="630390"/>
    <lineage>
        <taxon>Eukaryota</taxon>
        <taxon>Fungi</taxon>
        <taxon>Dikarya</taxon>
        <taxon>Basidiomycota</taxon>
        <taxon>Pucciniomycotina</taxon>
        <taxon>Pucciniomycetes</taxon>
        <taxon>Pucciniales</taxon>
        <taxon>Pucciniaceae</taxon>
        <taxon>Puccinia</taxon>
    </lineage>
</organism>
<reference evidence="6 7" key="3">
    <citation type="journal article" date="2017" name="G3 (Bethesda)">
        <title>Comparative analysis highlights variable genome content of wheat rusts and divergence of the mating loci.</title>
        <authorList>
            <person name="Cuomo C.A."/>
            <person name="Bakkeren G."/>
            <person name="Khalil H.B."/>
            <person name="Panwar V."/>
            <person name="Joly D."/>
            <person name="Linning R."/>
            <person name="Sakthikumar S."/>
            <person name="Song X."/>
            <person name="Adiconis X."/>
            <person name="Fan L."/>
            <person name="Goldberg J.M."/>
            <person name="Levin J.Z."/>
            <person name="Young S."/>
            <person name="Zeng Q."/>
            <person name="Anikster Y."/>
            <person name="Bruce M."/>
            <person name="Wang M."/>
            <person name="Yin C."/>
            <person name="McCallum B."/>
            <person name="Szabo L.J."/>
            <person name="Hulbert S."/>
            <person name="Chen X."/>
            <person name="Fellers J.P."/>
        </authorList>
    </citation>
    <scope>NUCLEOTIDE SEQUENCE</scope>
    <source>
        <strain evidence="7">Isolate 1-1 / race 1 (BBBD)</strain>
        <strain evidence="6">isolate 1-1 / race 1 (BBBD)</strain>
    </source>
</reference>
<dbReference type="PANTHER" id="PTHR45626">
    <property type="entry name" value="TRANSCRIPTION TERMINATION FACTOR 2-RELATED"/>
    <property type="match status" value="1"/>
</dbReference>
<evidence type="ECO:0000256" key="1">
    <source>
        <dbReference type="ARBA" id="ARBA00022741"/>
    </source>
</evidence>
<proteinExistence type="predicted"/>
<protein>
    <submittedName>
        <fullName evidence="6">Helicase ATP-binding domain-containing protein</fullName>
    </submittedName>
</protein>
<dbReference type="SUPFAM" id="SSF52540">
    <property type="entry name" value="P-loop containing nucleoside triphosphate hydrolases"/>
    <property type="match status" value="1"/>
</dbReference>